<comment type="caution">
    <text evidence="2">The sequence shown here is derived from an EMBL/GenBank/DDBJ whole genome shotgun (WGS) entry which is preliminary data.</text>
</comment>
<dbReference type="InterPro" id="IPR036612">
    <property type="entry name" value="KH_dom_type_1_sf"/>
</dbReference>
<dbReference type="InterPro" id="IPR045071">
    <property type="entry name" value="BBP-like"/>
</dbReference>
<keyword evidence="3" id="KW-1185">Reference proteome</keyword>
<dbReference type="EMBL" id="JBBPBN010000502">
    <property type="protein sequence ID" value="KAK8485399.1"/>
    <property type="molecule type" value="Genomic_DNA"/>
</dbReference>
<reference evidence="2 3" key="1">
    <citation type="journal article" date="2024" name="G3 (Bethesda)">
        <title>Genome assembly of Hibiscus sabdariffa L. provides insights into metabolisms of medicinal natural products.</title>
        <authorList>
            <person name="Kim T."/>
        </authorList>
    </citation>
    <scope>NUCLEOTIDE SEQUENCE [LARGE SCALE GENOMIC DNA]</scope>
    <source>
        <strain evidence="2">TK-2024</strain>
        <tissue evidence="2">Old leaves</tissue>
    </source>
</reference>
<protein>
    <submittedName>
        <fullName evidence="2">Uncharacterized protein</fullName>
    </submittedName>
</protein>
<accession>A0ABR1ZXE6</accession>
<dbReference type="Proteomes" id="UP001396334">
    <property type="component" value="Unassembled WGS sequence"/>
</dbReference>
<evidence type="ECO:0000313" key="3">
    <source>
        <dbReference type="Proteomes" id="UP001396334"/>
    </source>
</evidence>
<organism evidence="2 3">
    <name type="scientific">Hibiscus sabdariffa</name>
    <name type="common">roselle</name>
    <dbReference type="NCBI Taxonomy" id="183260"/>
    <lineage>
        <taxon>Eukaryota</taxon>
        <taxon>Viridiplantae</taxon>
        <taxon>Streptophyta</taxon>
        <taxon>Embryophyta</taxon>
        <taxon>Tracheophyta</taxon>
        <taxon>Spermatophyta</taxon>
        <taxon>Magnoliopsida</taxon>
        <taxon>eudicotyledons</taxon>
        <taxon>Gunneridae</taxon>
        <taxon>Pentapetalae</taxon>
        <taxon>rosids</taxon>
        <taxon>malvids</taxon>
        <taxon>Malvales</taxon>
        <taxon>Malvaceae</taxon>
        <taxon>Malvoideae</taxon>
        <taxon>Hibiscus</taxon>
    </lineage>
</organism>
<evidence type="ECO:0000256" key="1">
    <source>
        <dbReference type="SAM" id="MobiDB-lite"/>
    </source>
</evidence>
<gene>
    <name evidence="2" type="ORF">V6N11_037096</name>
</gene>
<proteinExistence type="predicted"/>
<sequence>MKEEQLRGRPGYEHLNEPLHNLIEADFPANFADIRLRQAQGIVEELLKPADEAQDFIKRQQLCELTMPNSNFREENPGPSGMKVPKQDAESF</sequence>
<name>A0ABR1ZXE6_9ROSI</name>
<dbReference type="PANTHER" id="PTHR11208">
    <property type="entry name" value="RNA-BINDING PROTEIN RELATED"/>
    <property type="match status" value="1"/>
</dbReference>
<evidence type="ECO:0000313" key="2">
    <source>
        <dbReference type="EMBL" id="KAK8485399.1"/>
    </source>
</evidence>
<dbReference type="SUPFAM" id="SSF54791">
    <property type="entry name" value="Eukaryotic type KH-domain (KH-domain type I)"/>
    <property type="match status" value="1"/>
</dbReference>
<feature type="region of interest" description="Disordered" evidence="1">
    <location>
        <begin position="68"/>
        <end position="92"/>
    </location>
</feature>
<dbReference type="Gene3D" id="3.30.1370.10">
    <property type="entry name" value="K Homology domain, type 1"/>
    <property type="match status" value="1"/>
</dbReference>
<dbReference type="PANTHER" id="PTHR11208:SF42">
    <property type="entry name" value="QUAKING RELATED 54B, ISOFORM E"/>
    <property type="match status" value="1"/>
</dbReference>